<feature type="region of interest" description="Disordered" evidence="15">
    <location>
        <begin position="1616"/>
        <end position="1638"/>
    </location>
</feature>
<feature type="compositionally biased region" description="Polar residues" evidence="15">
    <location>
        <begin position="978"/>
        <end position="987"/>
    </location>
</feature>
<evidence type="ECO:0000313" key="19">
    <source>
        <dbReference type="EMBL" id="GAW07157.1"/>
    </source>
</evidence>
<evidence type="ECO:0000256" key="15">
    <source>
        <dbReference type="SAM" id="MobiDB-lite"/>
    </source>
</evidence>
<dbReference type="Pfam" id="PF05183">
    <property type="entry name" value="RdRP"/>
    <property type="match status" value="1"/>
</dbReference>
<evidence type="ECO:0000256" key="14">
    <source>
        <dbReference type="ARBA" id="ARBA00081706"/>
    </source>
</evidence>
<dbReference type="GO" id="GO:0005829">
    <property type="term" value="C:cytosol"/>
    <property type="evidence" value="ECO:0007669"/>
    <property type="project" value="GOC"/>
</dbReference>
<evidence type="ECO:0000256" key="3">
    <source>
        <dbReference type="ARBA" id="ARBA00006972"/>
    </source>
</evidence>
<evidence type="ECO:0000256" key="13">
    <source>
        <dbReference type="ARBA" id="ARBA00074180"/>
    </source>
</evidence>
<feature type="transmembrane region" description="Helical" evidence="16">
    <location>
        <begin position="1462"/>
        <end position="1484"/>
    </location>
</feature>
<keyword evidence="9" id="KW-0333">Golgi apparatus</keyword>
<dbReference type="STRING" id="5353.A0A1Q3EIW1"/>
<dbReference type="PROSITE" id="PS50076">
    <property type="entry name" value="DNAJ_2"/>
    <property type="match status" value="1"/>
</dbReference>
<evidence type="ECO:0000256" key="4">
    <source>
        <dbReference type="ARBA" id="ARBA00022448"/>
    </source>
</evidence>
<evidence type="ECO:0000256" key="9">
    <source>
        <dbReference type="ARBA" id="ARBA00023034"/>
    </source>
</evidence>
<feature type="compositionally biased region" description="Polar residues" evidence="15">
    <location>
        <begin position="277"/>
        <end position="292"/>
    </location>
</feature>
<evidence type="ECO:0000256" key="2">
    <source>
        <dbReference type="ARBA" id="ARBA00004640"/>
    </source>
</evidence>
<dbReference type="GO" id="GO:0030121">
    <property type="term" value="C:AP-1 adaptor complex"/>
    <property type="evidence" value="ECO:0007669"/>
    <property type="project" value="InterPro"/>
</dbReference>
<evidence type="ECO:0000256" key="7">
    <source>
        <dbReference type="ARBA" id="ARBA00022927"/>
    </source>
</evidence>
<dbReference type="GO" id="GO:0016482">
    <property type="term" value="P:cytosolic transport"/>
    <property type="evidence" value="ECO:0007669"/>
    <property type="project" value="UniProtKB-ARBA"/>
</dbReference>
<keyword evidence="19" id="KW-0696">RNA-directed RNA polymerase</keyword>
<feature type="compositionally biased region" description="Low complexity" evidence="15">
    <location>
        <begin position="405"/>
        <end position="428"/>
    </location>
</feature>
<feature type="region of interest" description="Disordered" evidence="15">
    <location>
        <begin position="273"/>
        <end position="313"/>
    </location>
</feature>
<evidence type="ECO:0000256" key="16">
    <source>
        <dbReference type="SAM" id="Phobius"/>
    </source>
</evidence>
<proteinExistence type="inferred from homology"/>
<dbReference type="Proteomes" id="UP000188533">
    <property type="component" value="Unassembled WGS sequence"/>
</dbReference>
<reference evidence="19 20" key="2">
    <citation type="submission" date="2017-02" db="EMBL/GenBank/DDBJ databases">
        <title>A genome survey and senescence transcriptome analysis in Lentinula edodes.</title>
        <authorList>
            <person name="Sakamoto Y."/>
            <person name="Nakade K."/>
            <person name="Sato S."/>
            <person name="Yoshida Y."/>
            <person name="Miyazaki K."/>
            <person name="Natsume S."/>
            <person name="Konno N."/>
        </authorList>
    </citation>
    <scope>NUCLEOTIDE SEQUENCE [LARGE SCALE GENOMIC DNA]</scope>
    <source>
        <strain evidence="19 20">NBRC 111202</strain>
    </source>
</reference>
<evidence type="ECO:0000256" key="10">
    <source>
        <dbReference type="ARBA" id="ARBA00023136"/>
    </source>
</evidence>
<feature type="signal peptide" evidence="17">
    <location>
        <begin position="1"/>
        <end position="18"/>
    </location>
</feature>
<dbReference type="PANTHER" id="PTHR44653">
    <property type="entry name" value="DNAJ HOMOLOG SUBFAMILY C MEMBER 1"/>
    <property type="match status" value="1"/>
</dbReference>
<keyword evidence="4" id="KW-0813">Transport</keyword>
<evidence type="ECO:0000256" key="11">
    <source>
        <dbReference type="ARBA" id="ARBA00023329"/>
    </source>
</evidence>
<dbReference type="GO" id="GO:0035615">
    <property type="term" value="F:clathrin adaptor activity"/>
    <property type="evidence" value="ECO:0007669"/>
    <property type="project" value="InterPro"/>
</dbReference>
<protein>
    <recommendedName>
        <fullName evidence="13">AP-1 complex subunit sigma-1</fullName>
    </recommendedName>
    <alternativeName>
        <fullName evidence="14">Sigma1-adaptin</fullName>
    </alternativeName>
</protein>
<dbReference type="FunFam" id="3.30.450.60:FF:000007">
    <property type="entry name" value="AP complex subunit sigma"/>
    <property type="match status" value="1"/>
</dbReference>
<dbReference type="Gene3D" id="3.30.450.60">
    <property type="match status" value="1"/>
</dbReference>
<keyword evidence="20" id="KW-1185">Reference proteome</keyword>
<evidence type="ECO:0000256" key="17">
    <source>
        <dbReference type="SAM" id="SignalP"/>
    </source>
</evidence>
<dbReference type="InterPro" id="IPR057596">
    <property type="entry name" value="RDRP_core"/>
</dbReference>
<evidence type="ECO:0000256" key="12">
    <source>
        <dbReference type="ARBA" id="ARBA00037847"/>
    </source>
</evidence>
<dbReference type="InterPro" id="IPR052606">
    <property type="entry name" value="DnaJ_domain_protein"/>
</dbReference>
<accession>A0A1Q3EIW1</accession>
<dbReference type="CDD" id="cd06257">
    <property type="entry name" value="DnaJ"/>
    <property type="match status" value="1"/>
</dbReference>
<comment type="subcellular location">
    <subcellularLocation>
        <location evidence="2">Cytoplasmic vesicle</location>
        <location evidence="2">Clathrin-coated vesicle membrane</location>
    </subcellularLocation>
    <subcellularLocation>
        <location evidence="12">Endomembrane system</location>
        <topology evidence="12">Single-pass membrane protein</topology>
    </subcellularLocation>
    <subcellularLocation>
        <location evidence="1">Golgi apparatus</location>
    </subcellularLocation>
</comment>
<dbReference type="InterPro" id="IPR022775">
    <property type="entry name" value="AP_mu_sigma_su"/>
</dbReference>
<name>A0A1Q3EIW1_LENED</name>
<dbReference type="InterPro" id="IPR011012">
    <property type="entry name" value="Longin-like_dom_sf"/>
</dbReference>
<dbReference type="PANTHER" id="PTHR44653:SF2">
    <property type="entry name" value="DNAJ HOMOLOG SUBFAMILY C MEMBER 1"/>
    <property type="match status" value="1"/>
</dbReference>
<evidence type="ECO:0000256" key="6">
    <source>
        <dbReference type="ARBA" id="ARBA00022729"/>
    </source>
</evidence>
<comment type="caution">
    <text evidence="19">The sequence shown here is derived from an EMBL/GenBank/DDBJ whole genome shotgun (WGS) entry which is preliminary data.</text>
</comment>
<sequence length="1638" mass="184556">MRLLSFLVFIIFCATVLAWDKEDHEIFDLVSAIEGSEGRGTTFYSWLDVPSTASTSEIAKAYRKLSIQLHPDKNPGNKKIAERFARLGVVSAILRNPASRKRYDFFYKNGVPKWRGTGYYYSRFRPGLGTVLTFLIILSSGMQYFIHLSNYKRDLRRIEDVVREARLAAWGPKMVPVEGQRKVKVNMRGRQRYDEDGNLIGGKTIDMVVSGDAVYVLDPDGDMHPVDSDTATPPTVRGTWFLALVHSAYSFSLNKIKGNHIEAQTVEGLEIDDGYDSTATGSDQAGSGTVTPQEAVVGGNRKPATKAGGKRRKAVRKRSQRYWATLDSFDDFDFEPYSTPDLPDEDTSMSGNRQDGVANANDIIDEDDDGDFSHLQDPAVLPVSQNSSFSIDSGLEEAMLMYEEPSSTEPATEVSSSTSSSLTLIEESAPPDEISKPVTITEVGKPVSTFSRAITFPPTTERRNWSTVSASASSSSFLGKRSASEASISQDSRASKAPRQEELCHSLHDPVLVAYSRSFQQWIAARKLPWGVEWEIARLVSIGKIKYDTVQMSALDELKKQGTNAKAAPLVEKILLRKGEEVDTNHLFANEYRAKFPYDELDLEEESLNRDPYSALGFVQNSDWFGGKVVFRAKLKMQVDNPKKPPSFKVELEKAELGASSRFSRRFGSKSFIRIKIPKNLTRYSKELMHFFRRPFIIAGRVFRAFLEKEKNVFCFMTNENPDLGLVLDTVSQNLSIDDFLNWHNPIVLNDYQSAAKYASRFALGLSTSAPGLEIEPQNIFSIEDIVSAEGSDMTDGAGFINKAALQKLYLQFKWDVWPTAIQCRIAGAKGMLLLHPSDDSGEPRVFIRPSMNKITYPDQGLDRAQRIIDVLRTCHPRFRCKLSSETIINLAENGVPRHVFTSLLDQTLDLLVTSLTTWDTIEDMANLWLTLSHLGGVFAARSTRRKSGMARVNGYSERDAQENDDEDGLDEADDEPSSTAWWNDEISGQPSSLEETVMRLIDGGFTPQACPVMRDKLKRILISQINNHVTNFRIEVPMSFTAFILPDPEDVLAEGEVYFKSSARGLLTQDEQYTDVLVGSVVVTRHPCKLPTDAQKWRAVDRPELRHYTDILILSTAGGRRAADWLGGGDYDGDKALCIYQPEIVDSFSNANPNYGDPRDDIKANCFSEHTETVAELLAGVPASSENSMKRLHALQEYLIGGIRTASLVGQASNMHDFLIYTHGLRDEETIRLAHIFCHTLDGLKTGLKIKPEVWRNDVSRYDKGTMSWKESETKGKGKKAVTTARMDNIIVERPSHLRPFIMDQLQMHAKAKGEKEKIDADTKYDSHTIYLDEQLAAPWKEQQELAKRAQKIGCNFMAEDLTKIENHVHRMWETHRTEVMNSQRVGSFTDLAIETRQDILRKLSRQFASGPNEEAMFLSHDQILRLKASYAYIYDFEKSSRNNCIVDTGNHRERVAWGKALSVAIFIFYAQTLLMINYILLVSRQGKVRLAKWFSTLPPKTKAKIVKDVTQLVLARRTRMCNFLEYKDSKVVYRRYASLFFVTGITSSDNELITLEIIHRYVEVLDRYFGNVCELDLIFNFQKAYAILDELIIAGELQESSKKSVLRVVTQSDSVEEQESSDDMMARLGSRSGPMM</sequence>
<keyword evidence="10 16" id="KW-0472">Membrane</keyword>
<keyword evidence="5 16" id="KW-0812">Transmembrane</keyword>
<dbReference type="SMART" id="SM00271">
    <property type="entry name" value="DnaJ"/>
    <property type="match status" value="1"/>
</dbReference>
<dbReference type="InterPro" id="IPR044733">
    <property type="entry name" value="AP1_sigma"/>
</dbReference>
<evidence type="ECO:0000256" key="8">
    <source>
        <dbReference type="ARBA" id="ARBA00022989"/>
    </source>
</evidence>
<dbReference type="Pfam" id="PF01217">
    <property type="entry name" value="Clat_adaptor_s"/>
    <property type="match status" value="1"/>
</dbReference>
<dbReference type="PRINTS" id="PR00625">
    <property type="entry name" value="JDOMAIN"/>
</dbReference>
<reference evidence="19 20" key="1">
    <citation type="submission" date="2016-08" db="EMBL/GenBank/DDBJ databases">
        <authorList>
            <consortium name="Lentinula edodes genome sequencing consortium"/>
            <person name="Sakamoto Y."/>
            <person name="Nakade K."/>
            <person name="Sato S."/>
            <person name="Yoshida Y."/>
            <person name="Miyazaki K."/>
            <person name="Natsume S."/>
            <person name="Konno N."/>
        </authorList>
    </citation>
    <scope>NUCLEOTIDE SEQUENCE [LARGE SCALE GENOMIC DNA]</scope>
    <source>
        <strain evidence="19 20">NBRC 111202</strain>
    </source>
</reference>
<feature type="region of interest" description="Disordered" evidence="15">
    <location>
        <begin position="950"/>
        <end position="987"/>
    </location>
</feature>
<dbReference type="Pfam" id="PF00226">
    <property type="entry name" value="DnaJ"/>
    <property type="match status" value="1"/>
</dbReference>
<dbReference type="Gene3D" id="1.10.287.110">
    <property type="entry name" value="DnaJ domain"/>
    <property type="match status" value="1"/>
</dbReference>
<gene>
    <name evidence="19" type="ORF">LENED_009131</name>
</gene>
<comment type="similarity">
    <text evidence="3">Belongs to the adaptor complexes small subunit family.</text>
</comment>
<feature type="domain" description="J" evidence="18">
    <location>
        <begin position="42"/>
        <end position="107"/>
    </location>
</feature>
<evidence type="ECO:0000313" key="20">
    <source>
        <dbReference type="Proteomes" id="UP000188533"/>
    </source>
</evidence>
<keyword evidence="8 16" id="KW-1133">Transmembrane helix</keyword>
<evidence type="ECO:0000256" key="5">
    <source>
        <dbReference type="ARBA" id="ARBA00022692"/>
    </source>
</evidence>
<evidence type="ECO:0000256" key="1">
    <source>
        <dbReference type="ARBA" id="ARBA00004555"/>
    </source>
</evidence>
<dbReference type="CDD" id="cd14831">
    <property type="entry name" value="AP1_sigma"/>
    <property type="match status" value="1"/>
</dbReference>
<dbReference type="GO" id="GO:0015031">
    <property type="term" value="P:protein transport"/>
    <property type="evidence" value="ECO:0007669"/>
    <property type="project" value="UniProtKB-KW"/>
</dbReference>
<dbReference type="GO" id="GO:0003968">
    <property type="term" value="F:RNA-directed RNA polymerase activity"/>
    <property type="evidence" value="ECO:0007669"/>
    <property type="project" value="UniProtKB-KW"/>
</dbReference>
<dbReference type="SUPFAM" id="SSF46565">
    <property type="entry name" value="Chaperone J-domain"/>
    <property type="match status" value="1"/>
</dbReference>
<keyword evidence="7" id="KW-0653">Protein transport</keyword>
<feature type="chain" id="PRO_5012388340" description="AP-1 complex subunit sigma-1" evidence="17">
    <location>
        <begin position="19"/>
        <end position="1638"/>
    </location>
</feature>
<organism evidence="19 20">
    <name type="scientific">Lentinula edodes</name>
    <name type="common">Shiitake mushroom</name>
    <name type="synonym">Lentinus edodes</name>
    <dbReference type="NCBI Taxonomy" id="5353"/>
    <lineage>
        <taxon>Eukaryota</taxon>
        <taxon>Fungi</taxon>
        <taxon>Dikarya</taxon>
        <taxon>Basidiomycota</taxon>
        <taxon>Agaricomycotina</taxon>
        <taxon>Agaricomycetes</taxon>
        <taxon>Agaricomycetidae</taxon>
        <taxon>Agaricales</taxon>
        <taxon>Marasmiineae</taxon>
        <taxon>Omphalotaceae</taxon>
        <taxon>Lentinula</taxon>
    </lineage>
</organism>
<keyword evidence="6 17" id="KW-0732">Signal</keyword>
<keyword evidence="11" id="KW-0968">Cytoplasmic vesicle</keyword>
<keyword evidence="19" id="KW-0548">Nucleotidyltransferase</keyword>
<feature type="region of interest" description="Disordered" evidence="15">
    <location>
        <begin position="405"/>
        <end position="432"/>
    </location>
</feature>
<keyword evidence="19" id="KW-0808">Transferase</keyword>
<dbReference type="SUPFAM" id="SSF64356">
    <property type="entry name" value="SNARE-like"/>
    <property type="match status" value="1"/>
</dbReference>
<evidence type="ECO:0000259" key="18">
    <source>
        <dbReference type="PROSITE" id="PS50076"/>
    </source>
</evidence>
<dbReference type="InterPro" id="IPR001623">
    <property type="entry name" value="DnaJ_domain"/>
</dbReference>
<dbReference type="InterPro" id="IPR036869">
    <property type="entry name" value="J_dom_sf"/>
</dbReference>
<feature type="compositionally biased region" description="Acidic residues" evidence="15">
    <location>
        <begin position="963"/>
        <end position="977"/>
    </location>
</feature>
<dbReference type="EMBL" id="BDGU01000396">
    <property type="protein sequence ID" value="GAW07157.1"/>
    <property type="molecule type" value="Genomic_DNA"/>
</dbReference>